<dbReference type="STRING" id="1210089.GCA_001613165_08213"/>
<reference evidence="4 5" key="1">
    <citation type="submission" date="2018-07" db="EMBL/GenBank/DDBJ databases">
        <title>Genomic Encyclopedia of Type Strains, Phase IV (KMG-IV): sequencing the most valuable type-strain genomes for metagenomic binning, comparative biology and taxonomic classification.</title>
        <authorList>
            <person name="Goeker M."/>
        </authorList>
    </citation>
    <scope>NUCLEOTIDE SEQUENCE [LARGE SCALE GENOMIC DNA]</scope>
    <source>
        <strain evidence="4 5">DSM 44952</strain>
    </source>
</reference>
<comment type="caution">
    <text evidence="4">The sequence shown here is derived from an EMBL/GenBank/DDBJ whole genome shotgun (WGS) entry which is preliminary data.</text>
</comment>
<dbReference type="SUPFAM" id="SSF140459">
    <property type="entry name" value="PE/PPE dimer-like"/>
    <property type="match status" value="1"/>
</dbReference>
<keyword evidence="5" id="KW-1185">Reference proteome</keyword>
<name>A0A370GS68_9NOCA</name>
<dbReference type="InterPro" id="IPR038332">
    <property type="entry name" value="PPE_sf"/>
</dbReference>
<comment type="similarity">
    <text evidence="1">Belongs to the mycobacterial PPE family.</text>
</comment>
<dbReference type="AlphaFoldDB" id="A0A370GS68"/>
<dbReference type="InterPro" id="IPR000030">
    <property type="entry name" value="PPE_dom"/>
</dbReference>
<feature type="region of interest" description="Disordered" evidence="2">
    <location>
        <begin position="257"/>
        <end position="330"/>
    </location>
</feature>
<dbReference type="Pfam" id="PF00823">
    <property type="entry name" value="PPE"/>
    <property type="match status" value="1"/>
</dbReference>
<gene>
    <name evidence="4" type="ORF">DFR68_1127</name>
</gene>
<evidence type="ECO:0000313" key="5">
    <source>
        <dbReference type="Proteomes" id="UP000255355"/>
    </source>
</evidence>
<evidence type="ECO:0000256" key="2">
    <source>
        <dbReference type="SAM" id="MobiDB-lite"/>
    </source>
</evidence>
<evidence type="ECO:0000256" key="1">
    <source>
        <dbReference type="ARBA" id="ARBA00010652"/>
    </source>
</evidence>
<evidence type="ECO:0000259" key="3">
    <source>
        <dbReference type="Pfam" id="PF00823"/>
    </source>
</evidence>
<dbReference type="Gene3D" id="1.20.1260.20">
    <property type="entry name" value="PPE superfamily"/>
    <property type="match status" value="1"/>
</dbReference>
<dbReference type="Proteomes" id="UP000255355">
    <property type="component" value="Unassembled WGS sequence"/>
</dbReference>
<feature type="region of interest" description="Disordered" evidence="2">
    <location>
        <begin position="170"/>
        <end position="209"/>
    </location>
</feature>
<dbReference type="RefSeq" id="WP_068033101.1">
    <property type="nucleotide sequence ID" value="NZ_QQAZ01000012.1"/>
</dbReference>
<feature type="domain" description="PPE" evidence="3">
    <location>
        <begin position="14"/>
        <end position="176"/>
    </location>
</feature>
<sequence length="330" mass="33683">MIEMPQPGFTGVVWEAREPQKLAQDLTAGPGSVPMAEAAAAWSRLATGFGAAVVEYEQILAALRGAWQSGRSDAVMQRVSTLRDWLAEAAGAAAQNAARMQAQVAAYEVARLAMPNTADIESIQQVQRMLESIGGMLGAPIRAVAADTDAEADVAKAVASRVMRSYESATEPLATPWQHEQPPSVAPEKPLAAEQAARQTPVPSVAGAMPGMMPMGRMAIPSMPTAVPRVRTAYQAPVFSQSGASSEVTAQPVPVNASNASTEAVPMSPAAGGPGAAGGASQDVPRFPRASLAGEEGDHLDGEIQAAPAVLGGAEPARSATADGQTGGAA</sequence>
<evidence type="ECO:0000313" key="4">
    <source>
        <dbReference type="EMBL" id="RDI46106.1"/>
    </source>
</evidence>
<proteinExistence type="inferred from homology"/>
<dbReference type="EMBL" id="QQAZ01000012">
    <property type="protein sequence ID" value="RDI46106.1"/>
    <property type="molecule type" value="Genomic_DNA"/>
</dbReference>
<protein>
    <submittedName>
        <fullName evidence="4">PPE family protein</fullName>
    </submittedName>
</protein>
<organism evidence="4 5">
    <name type="scientific">Nocardia mexicana</name>
    <dbReference type="NCBI Taxonomy" id="279262"/>
    <lineage>
        <taxon>Bacteria</taxon>
        <taxon>Bacillati</taxon>
        <taxon>Actinomycetota</taxon>
        <taxon>Actinomycetes</taxon>
        <taxon>Mycobacteriales</taxon>
        <taxon>Nocardiaceae</taxon>
        <taxon>Nocardia</taxon>
    </lineage>
</organism>
<accession>A0A370GS68</accession>
<dbReference type="OrthoDB" id="4760568at2"/>